<accession>A0A3E0D2I2</accession>
<protein>
    <submittedName>
        <fullName evidence="2">Uncharacterized protein</fullName>
    </submittedName>
</protein>
<comment type="caution">
    <text evidence="2">The sequence shown here is derived from an EMBL/GenBank/DDBJ whole genome shotgun (WGS) entry which is preliminary data.</text>
</comment>
<dbReference type="Proteomes" id="UP000256405">
    <property type="component" value="Unassembled WGS sequence"/>
</dbReference>
<feature type="chain" id="PRO_5017569053" evidence="1">
    <location>
        <begin position="23"/>
        <end position="147"/>
    </location>
</feature>
<feature type="signal peptide" evidence="1">
    <location>
        <begin position="1"/>
        <end position="22"/>
    </location>
</feature>
<organism evidence="2 3">
    <name type="scientific">Algoriphagus antarcticus</name>
    <dbReference type="NCBI Taxonomy" id="238540"/>
    <lineage>
        <taxon>Bacteria</taxon>
        <taxon>Pseudomonadati</taxon>
        <taxon>Bacteroidota</taxon>
        <taxon>Cytophagia</taxon>
        <taxon>Cytophagales</taxon>
        <taxon>Cyclobacteriaceae</taxon>
        <taxon>Algoriphagus</taxon>
    </lineage>
</organism>
<gene>
    <name evidence="2" type="ORF">C8N25_1486</name>
</gene>
<dbReference type="EMBL" id="QUNF01000048">
    <property type="protein sequence ID" value="REG76926.1"/>
    <property type="molecule type" value="Genomic_DNA"/>
</dbReference>
<sequence length="147" mass="16785">MKSYALLLTALFLLQGQFTCKAQERTVQEISKNKLANYLLANIKEINYSFHELYDRSFFINVYTLDDSRATSKSSFQEHDGILESILVSVIPDGDYYVQSKLFKIEGLENPVILGITEKGYPEFILSVETGVADKRKNYDYKLSGAF</sequence>
<proteinExistence type="predicted"/>
<dbReference type="AlphaFoldDB" id="A0A3E0D2I2"/>
<dbReference type="RefSeq" id="WP_086544094.1">
    <property type="nucleotide sequence ID" value="NZ_MSSW01000112.1"/>
</dbReference>
<name>A0A3E0D2I2_9BACT</name>
<evidence type="ECO:0000313" key="2">
    <source>
        <dbReference type="EMBL" id="REG76926.1"/>
    </source>
</evidence>
<evidence type="ECO:0000313" key="3">
    <source>
        <dbReference type="Proteomes" id="UP000256405"/>
    </source>
</evidence>
<keyword evidence="1" id="KW-0732">Signal</keyword>
<evidence type="ECO:0000256" key="1">
    <source>
        <dbReference type="SAM" id="SignalP"/>
    </source>
</evidence>
<dbReference type="OrthoDB" id="827305at2"/>
<keyword evidence="3" id="KW-1185">Reference proteome</keyword>
<reference evidence="2 3" key="1">
    <citation type="submission" date="2018-08" db="EMBL/GenBank/DDBJ databases">
        <title>Genomic Encyclopedia of Archaeal and Bacterial Type Strains, Phase II (KMG-II): from individual species to whole genera.</title>
        <authorList>
            <person name="Goeker M."/>
        </authorList>
    </citation>
    <scope>NUCLEOTIDE SEQUENCE [LARGE SCALE GENOMIC DNA]</scope>
    <source>
        <strain evidence="2 3">DSM 15986</strain>
    </source>
</reference>